<sequence length="756" mass="85020">MSDPQIQLSAEDQELLSKNKITLKTVMYKGQKRVEASCKPCGKQFLLRRADNLYEIYHTNKKGDAEGHIHEGSHLLALQNFKTQTRLGAFFKQEKPKAAAAVNPGRVDPLPPGNRAGGGDQQAPPKPVRPPDRCHGLCMFATKNTKLKNLDEQVKYLKLKKKYSTKLNMEQLQYNNHPRVLDFQDTIHAANCPFVPVEEKAHLNFSSGPLSHTKWHLSSECKELQEVKADKNPLHKQKDSLLFFGEVEEVLEKYKFTHHEDLLKLRRDRASADQIAHLQSLHDKEVKHISSVSRYDNALYSAELPKLKVRVALLKDHTKMLELNTRLGYIAQDRFLIDFCDLHMKGLINNTAFLDLAKCFTARVLGHKNAPLGERWSACMHILCAEGGDRVRKELRDNLVAVNKKYFDQSKKKMEGAVDNLFDTTKAKVAERLERGVALFRSKPPLALRGGVYALSLLLDASKNRKGMVYHQTLKLWFGEVKEVLRRSSLLQCTIPVSGDKDTEELLEALNQDPCLEVLQGNGEDRLIDLSTDDSDAEGDTLVVTDITDSLDSHYESANKLEEFVDKFLKVGRHSSLCSFFISIYVLSCTHLLFAGGVSRKDKGGFEAADNIFALVKEHGEALGFKYEGSHKGEGASKSFNQLWFGGTLSSLEIAKEGGSVHPTLDPNCFCRGSVVQILDQGQPLWVVLWGYRRGVGGGSDYKGAKLVMHDKKDPFQGEGGEGEGEERARKERGRKNTLNEKSKKETDERKYKCTQ</sequence>
<dbReference type="EMBL" id="CDMZ01003335">
    <property type="protein sequence ID" value="CEM45988.1"/>
    <property type="molecule type" value="Genomic_DNA"/>
</dbReference>
<accession>A0A0G4HPB3</accession>
<feature type="region of interest" description="Disordered" evidence="1">
    <location>
        <begin position="712"/>
        <end position="756"/>
    </location>
</feature>
<dbReference type="AlphaFoldDB" id="A0A0G4HPB3"/>
<feature type="region of interest" description="Disordered" evidence="1">
    <location>
        <begin position="98"/>
        <end position="132"/>
    </location>
</feature>
<reference evidence="2" key="1">
    <citation type="submission" date="2014-11" db="EMBL/GenBank/DDBJ databases">
        <authorList>
            <person name="Otto D Thomas"/>
            <person name="Naeem Raeece"/>
        </authorList>
    </citation>
    <scope>NUCLEOTIDE SEQUENCE</scope>
</reference>
<dbReference type="VEuPathDB" id="CryptoDB:Cvel_7722"/>
<dbReference type="PhylomeDB" id="A0A0G4HPB3"/>
<proteinExistence type="predicted"/>
<evidence type="ECO:0000256" key="1">
    <source>
        <dbReference type="SAM" id="MobiDB-lite"/>
    </source>
</evidence>
<evidence type="ECO:0000313" key="2">
    <source>
        <dbReference type="EMBL" id="CEM45988.1"/>
    </source>
</evidence>
<organism evidence="2">
    <name type="scientific">Chromera velia CCMP2878</name>
    <dbReference type="NCBI Taxonomy" id="1169474"/>
    <lineage>
        <taxon>Eukaryota</taxon>
        <taxon>Sar</taxon>
        <taxon>Alveolata</taxon>
        <taxon>Colpodellida</taxon>
        <taxon>Chromeraceae</taxon>
        <taxon>Chromera</taxon>
    </lineage>
</organism>
<feature type="compositionally biased region" description="Basic and acidic residues" evidence="1">
    <location>
        <begin position="738"/>
        <end position="756"/>
    </location>
</feature>
<protein>
    <submittedName>
        <fullName evidence="2">Uncharacterized protein</fullName>
    </submittedName>
</protein>
<name>A0A0G4HPB3_9ALVE</name>
<gene>
    <name evidence="2" type="ORF">Cvel_7722</name>
</gene>